<dbReference type="EMBL" id="LUKF01000002">
    <property type="protein sequence ID" value="KYG70304.1"/>
    <property type="molecule type" value="Genomic_DNA"/>
</dbReference>
<feature type="domain" description="Ferritin/DPS" evidence="4">
    <location>
        <begin position="30"/>
        <end position="167"/>
    </location>
</feature>
<name>A0A150WV09_BDEBC</name>
<dbReference type="PANTHER" id="PTHR42932">
    <property type="entry name" value="GENERAL STRESS PROTEIN 20U"/>
    <property type="match status" value="1"/>
</dbReference>
<dbReference type="InterPro" id="IPR023188">
    <property type="entry name" value="DPS_DNA-bd_CS"/>
</dbReference>
<evidence type="ECO:0000256" key="2">
    <source>
        <dbReference type="RuleBase" id="RU003875"/>
    </source>
</evidence>
<comment type="caution">
    <text evidence="5">The sequence shown here is derived from an EMBL/GenBank/DDBJ whole genome shotgun (WGS) entry which is preliminary data.</text>
</comment>
<dbReference type="InterPro" id="IPR002177">
    <property type="entry name" value="DPS_DNA-bd"/>
</dbReference>
<dbReference type="PROSITE" id="PS00818">
    <property type="entry name" value="DPS_1"/>
    <property type="match status" value="1"/>
</dbReference>
<feature type="region of interest" description="Disordered" evidence="3">
    <location>
        <begin position="1"/>
        <end position="21"/>
    </location>
</feature>
<reference evidence="5 6" key="1">
    <citation type="submission" date="2016-03" db="EMBL/GenBank/DDBJ databases">
        <authorList>
            <person name="Ploux O."/>
        </authorList>
    </citation>
    <scope>NUCLEOTIDE SEQUENCE [LARGE SCALE GENOMIC DNA]</scope>
    <source>
        <strain evidence="5 6">BER2</strain>
    </source>
</reference>
<evidence type="ECO:0000313" key="5">
    <source>
        <dbReference type="EMBL" id="KYG70304.1"/>
    </source>
</evidence>
<dbReference type="Proteomes" id="UP000075391">
    <property type="component" value="Unassembled WGS sequence"/>
</dbReference>
<dbReference type="SUPFAM" id="SSF47240">
    <property type="entry name" value="Ferritin-like"/>
    <property type="match status" value="1"/>
</dbReference>
<evidence type="ECO:0000256" key="1">
    <source>
        <dbReference type="ARBA" id="ARBA00009497"/>
    </source>
</evidence>
<dbReference type="RefSeq" id="WP_063242783.1">
    <property type="nucleotide sequence ID" value="NZ_LUKF01000002.1"/>
</dbReference>
<dbReference type="InterPro" id="IPR008331">
    <property type="entry name" value="Ferritin_DPS_dom"/>
</dbReference>
<dbReference type="GO" id="GO:0008199">
    <property type="term" value="F:ferric iron binding"/>
    <property type="evidence" value="ECO:0007669"/>
    <property type="project" value="InterPro"/>
</dbReference>
<dbReference type="InterPro" id="IPR009078">
    <property type="entry name" value="Ferritin-like_SF"/>
</dbReference>
<dbReference type="GO" id="GO:0016722">
    <property type="term" value="F:oxidoreductase activity, acting on metal ions"/>
    <property type="evidence" value="ECO:0007669"/>
    <property type="project" value="InterPro"/>
</dbReference>
<evidence type="ECO:0000313" key="6">
    <source>
        <dbReference type="Proteomes" id="UP000075391"/>
    </source>
</evidence>
<dbReference type="CDD" id="cd01043">
    <property type="entry name" value="DPS"/>
    <property type="match status" value="1"/>
</dbReference>
<dbReference type="AlphaFoldDB" id="A0A150WV09"/>
<comment type="similarity">
    <text evidence="1 2">Belongs to the Dps family.</text>
</comment>
<dbReference type="PRINTS" id="PR01346">
    <property type="entry name" value="HELNAPAPROT"/>
</dbReference>
<organism evidence="5 6">
    <name type="scientific">Bdellovibrio bacteriovorus</name>
    <dbReference type="NCBI Taxonomy" id="959"/>
    <lineage>
        <taxon>Bacteria</taxon>
        <taxon>Pseudomonadati</taxon>
        <taxon>Bdellovibrionota</taxon>
        <taxon>Bdellovibrionia</taxon>
        <taxon>Bdellovibrionales</taxon>
        <taxon>Pseudobdellovibrionaceae</taxon>
        <taxon>Bdellovibrio</taxon>
    </lineage>
</organism>
<proteinExistence type="inferred from homology"/>
<evidence type="ECO:0000256" key="3">
    <source>
        <dbReference type="SAM" id="MobiDB-lite"/>
    </source>
</evidence>
<dbReference type="PIRSF" id="PIRSF005900">
    <property type="entry name" value="Dps"/>
    <property type="match status" value="1"/>
</dbReference>
<dbReference type="PANTHER" id="PTHR42932:SF3">
    <property type="entry name" value="DNA PROTECTION DURING STARVATION PROTEIN"/>
    <property type="match status" value="1"/>
</dbReference>
<sequence>MRSQSAHSTKEQARNLRPVQGEEVDTASVIETLKKTLSDEYFLYLKTQNCHWNVEGPLFFSLHKLFEEQYKELAEFVDRTAEVLRALKSRAPGSFKEFKEFSSIQEASDKMNANQMIDVLSQDHANVAIALKSRLEIAEDAEETSAVTLYEDLIGFHEKAAWMIRSHRS</sequence>
<dbReference type="OrthoDB" id="5293383at2"/>
<accession>A0A150WV09</accession>
<gene>
    <name evidence="5" type="ORF">AZI85_14275</name>
</gene>
<dbReference type="Pfam" id="PF00210">
    <property type="entry name" value="Ferritin"/>
    <property type="match status" value="1"/>
</dbReference>
<protein>
    <submittedName>
        <fullName evidence="5">DNA starvation/stationary phase protection protein</fullName>
    </submittedName>
</protein>
<dbReference type="InterPro" id="IPR012347">
    <property type="entry name" value="Ferritin-like"/>
</dbReference>
<evidence type="ECO:0000259" key="4">
    <source>
        <dbReference type="Pfam" id="PF00210"/>
    </source>
</evidence>
<dbReference type="Gene3D" id="1.20.1260.10">
    <property type="match status" value="1"/>
</dbReference>